<dbReference type="RefSeq" id="WP_193909573.1">
    <property type="nucleotide sequence ID" value="NZ_PRDL01000001.1"/>
</dbReference>
<dbReference type="AlphaFoldDB" id="A0A928YVZ2"/>
<keyword evidence="5" id="KW-1185">Reference proteome</keyword>
<keyword evidence="4" id="KW-0966">Cell projection</keyword>
<evidence type="ECO:0000313" key="5">
    <source>
        <dbReference type="Proteomes" id="UP000652567"/>
    </source>
</evidence>
<dbReference type="GO" id="GO:0044780">
    <property type="term" value="P:bacterial-type flagellum assembly"/>
    <property type="evidence" value="ECO:0007669"/>
    <property type="project" value="InterPro"/>
</dbReference>
<evidence type="ECO:0000256" key="1">
    <source>
        <dbReference type="ARBA" id="ARBA00002397"/>
    </source>
</evidence>
<reference evidence="4" key="1">
    <citation type="submission" date="2018-07" db="EMBL/GenBank/DDBJ databases">
        <title>Genome assembly of strain Ka43.</title>
        <authorList>
            <person name="Kukolya J."/>
            <person name="Nagy I."/>
            <person name="Horvath B."/>
            <person name="Toth A."/>
        </authorList>
    </citation>
    <scope>NUCLEOTIDE SEQUENCE</scope>
    <source>
        <strain evidence="4">KB43</strain>
    </source>
</reference>
<proteinExistence type="inferred from homology"/>
<evidence type="ECO:0000256" key="3">
    <source>
        <dbReference type="ARBA" id="ARBA00022795"/>
    </source>
</evidence>
<organism evidence="4 5">
    <name type="scientific">Cellvibrio polysaccharolyticus</name>
    <dbReference type="NCBI Taxonomy" id="2082724"/>
    <lineage>
        <taxon>Bacteria</taxon>
        <taxon>Pseudomonadati</taxon>
        <taxon>Pseudomonadota</taxon>
        <taxon>Gammaproteobacteria</taxon>
        <taxon>Cellvibrionales</taxon>
        <taxon>Cellvibrionaceae</taxon>
        <taxon>Cellvibrio</taxon>
    </lineage>
</organism>
<dbReference type="Pfam" id="PF05130">
    <property type="entry name" value="FlgN"/>
    <property type="match status" value="1"/>
</dbReference>
<dbReference type="SUPFAM" id="SSF140566">
    <property type="entry name" value="FlgN-like"/>
    <property type="match status" value="1"/>
</dbReference>
<keyword evidence="3" id="KW-1005">Bacterial flagellum biogenesis</keyword>
<dbReference type="InterPro" id="IPR007809">
    <property type="entry name" value="FlgN-like"/>
</dbReference>
<dbReference type="Proteomes" id="UP000652567">
    <property type="component" value="Unassembled WGS sequence"/>
</dbReference>
<evidence type="ECO:0000313" key="4">
    <source>
        <dbReference type="EMBL" id="MBE8717628.1"/>
    </source>
</evidence>
<comment type="function">
    <text evidence="1">Required for the efficient initiation of filament assembly.</text>
</comment>
<evidence type="ECO:0000256" key="2">
    <source>
        <dbReference type="ARBA" id="ARBA00007703"/>
    </source>
</evidence>
<gene>
    <name evidence="4" type="ORF">C4F51_10555</name>
</gene>
<keyword evidence="4" id="KW-0282">Flagellum</keyword>
<accession>A0A928YVZ2</accession>
<dbReference type="Gene3D" id="1.20.58.300">
    <property type="entry name" value="FlgN-like"/>
    <property type="match status" value="1"/>
</dbReference>
<dbReference type="InterPro" id="IPR036679">
    <property type="entry name" value="FlgN-like_sf"/>
</dbReference>
<comment type="caution">
    <text evidence="4">The sequence shown here is derived from an EMBL/GenBank/DDBJ whole genome shotgun (WGS) entry which is preliminary data.</text>
</comment>
<protein>
    <submittedName>
        <fullName evidence="4">Flagellar protein FlgN</fullName>
    </submittedName>
</protein>
<comment type="similarity">
    <text evidence="2">Belongs to the FlgN family.</text>
</comment>
<dbReference type="EMBL" id="PRDL01000001">
    <property type="protein sequence ID" value="MBE8717628.1"/>
    <property type="molecule type" value="Genomic_DNA"/>
</dbReference>
<keyword evidence="4" id="KW-0969">Cilium</keyword>
<sequence length="158" mass="17533">MSMNPAVLQHMISVDINTSETLIALMNHERELLEQRQHEGLGEVIEQKNQLLSQLGENALQRQALLQSLGLQADAEGWETLLSTHPALTESREPWKKLTQLFTECQRLNEINGKMINRSRQTLGNLLNLLRGQAAGPKLYNQSGVASGNGGSHSVTRV</sequence>
<name>A0A928YVZ2_9GAMM</name>